<gene>
    <name evidence="2" type="ORF">JCM17846_05230</name>
</gene>
<accession>A0A5A7N3J0</accession>
<dbReference type="AlphaFoldDB" id="A0A5A7N3J0"/>
<dbReference type="Proteomes" id="UP000324996">
    <property type="component" value="Unassembled WGS sequence"/>
</dbReference>
<proteinExistence type="predicted"/>
<protein>
    <submittedName>
        <fullName evidence="2">Uncharacterized protein</fullName>
    </submittedName>
</protein>
<dbReference type="RefSeq" id="WP_042086710.1">
    <property type="nucleotide sequence ID" value="NZ_BKCN01000002.1"/>
</dbReference>
<evidence type="ECO:0000256" key="1">
    <source>
        <dbReference type="SAM" id="MobiDB-lite"/>
    </source>
</evidence>
<evidence type="ECO:0000313" key="3">
    <source>
        <dbReference type="Proteomes" id="UP000324996"/>
    </source>
</evidence>
<evidence type="ECO:0000313" key="2">
    <source>
        <dbReference type="EMBL" id="GER02841.1"/>
    </source>
</evidence>
<name>A0A5A7N3J0_9PROT</name>
<dbReference type="EMBL" id="BKCN01000002">
    <property type="protein sequence ID" value="GER02841.1"/>
    <property type="molecule type" value="Genomic_DNA"/>
</dbReference>
<organism evidence="2 3">
    <name type="scientific">Iodidimonas nitroreducens</name>
    <dbReference type="NCBI Taxonomy" id="1236968"/>
    <lineage>
        <taxon>Bacteria</taxon>
        <taxon>Pseudomonadati</taxon>
        <taxon>Pseudomonadota</taxon>
        <taxon>Alphaproteobacteria</taxon>
        <taxon>Iodidimonadales</taxon>
        <taxon>Iodidimonadaceae</taxon>
        <taxon>Iodidimonas</taxon>
    </lineage>
</organism>
<sequence>MTMLIHLLGLAIFAIMGLCALSGLRDAARLFAKRLPMRQGNIHATKPQWHRRADHPAIKGYHQRA</sequence>
<keyword evidence="3" id="KW-1185">Reference proteome</keyword>
<reference evidence="2 3" key="1">
    <citation type="submission" date="2019-09" db="EMBL/GenBank/DDBJ databases">
        <title>NBRP : Genome information of microbial organism related human and environment.</title>
        <authorList>
            <person name="Hattori M."/>
            <person name="Oshima K."/>
            <person name="Inaba H."/>
            <person name="Suda W."/>
            <person name="Sakamoto M."/>
            <person name="Iino T."/>
            <person name="Kitahara M."/>
            <person name="Oshida Y."/>
            <person name="Iida T."/>
            <person name="Kudo T."/>
            <person name="Itoh T."/>
            <person name="Ohkuma M."/>
        </authorList>
    </citation>
    <scope>NUCLEOTIDE SEQUENCE [LARGE SCALE GENOMIC DNA]</scope>
    <source>
        <strain evidence="2 3">Q-1</strain>
    </source>
</reference>
<feature type="region of interest" description="Disordered" evidence="1">
    <location>
        <begin position="45"/>
        <end position="65"/>
    </location>
</feature>
<comment type="caution">
    <text evidence="2">The sequence shown here is derived from an EMBL/GenBank/DDBJ whole genome shotgun (WGS) entry which is preliminary data.</text>
</comment>